<keyword evidence="1" id="KW-0560">Oxidoreductase</keyword>
<feature type="domain" description="NADP-dependent oxidoreductase" evidence="2">
    <location>
        <begin position="26"/>
        <end position="179"/>
    </location>
</feature>
<dbReference type="PANTHER" id="PTHR11732">
    <property type="entry name" value="ALDO/KETO REDUCTASE"/>
    <property type="match status" value="1"/>
</dbReference>
<dbReference type="InterPro" id="IPR036812">
    <property type="entry name" value="NAD(P)_OxRdtase_dom_sf"/>
</dbReference>
<dbReference type="Proteomes" id="UP001360560">
    <property type="component" value="Unassembled WGS sequence"/>
</dbReference>
<dbReference type="AlphaFoldDB" id="A0AAV5QQS6"/>
<dbReference type="GO" id="GO:0016616">
    <property type="term" value="F:oxidoreductase activity, acting on the CH-OH group of donors, NAD or NADP as acceptor"/>
    <property type="evidence" value="ECO:0007669"/>
    <property type="project" value="UniProtKB-ARBA"/>
</dbReference>
<accession>A0AAV5QQS6</accession>
<protein>
    <recommendedName>
        <fullName evidence="2">NADP-dependent oxidoreductase domain-containing protein</fullName>
    </recommendedName>
</protein>
<sequence length="180" mass="20228">MSLSMAPVKLNDGNYISRVGFGIFLVDPEETVNSVYNAIKIGYRHIHSAEYYENELESARGIKKWLDEDPVNNKRSDVFYTTKVAMTSMSYEKASINITKRLEIIKPLLGYIDLLLIHAPIADSPADRVGAYRALEQYKMSNPTIMRSIGVSNYAVRHLKELSASGINIKPAINPVELHP</sequence>
<evidence type="ECO:0000259" key="2">
    <source>
        <dbReference type="Pfam" id="PF00248"/>
    </source>
</evidence>
<reference evidence="3 4" key="1">
    <citation type="journal article" date="2023" name="Elife">
        <title>Identification of key yeast species and microbe-microbe interactions impacting larval growth of Drosophila in the wild.</title>
        <authorList>
            <person name="Mure A."/>
            <person name="Sugiura Y."/>
            <person name="Maeda R."/>
            <person name="Honda K."/>
            <person name="Sakurai N."/>
            <person name="Takahashi Y."/>
            <person name="Watada M."/>
            <person name="Katoh T."/>
            <person name="Gotoh A."/>
            <person name="Gotoh Y."/>
            <person name="Taniguchi I."/>
            <person name="Nakamura K."/>
            <person name="Hayashi T."/>
            <person name="Katayama T."/>
            <person name="Uemura T."/>
            <person name="Hattori Y."/>
        </authorList>
    </citation>
    <scope>NUCLEOTIDE SEQUENCE [LARGE SCALE GENOMIC DNA]</scope>
    <source>
        <strain evidence="3 4">SC-9</strain>
    </source>
</reference>
<name>A0AAV5QQS6_9ASCO</name>
<proteinExistence type="predicted"/>
<organism evidence="3 4">
    <name type="scientific">Saccharomycopsis crataegensis</name>
    <dbReference type="NCBI Taxonomy" id="43959"/>
    <lineage>
        <taxon>Eukaryota</taxon>
        <taxon>Fungi</taxon>
        <taxon>Dikarya</taxon>
        <taxon>Ascomycota</taxon>
        <taxon>Saccharomycotina</taxon>
        <taxon>Saccharomycetes</taxon>
        <taxon>Saccharomycopsidaceae</taxon>
        <taxon>Saccharomycopsis</taxon>
    </lineage>
</organism>
<dbReference type="RefSeq" id="XP_064854065.1">
    <property type="nucleotide sequence ID" value="XM_064997993.1"/>
</dbReference>
<dbReference type="PRINTS" id="PR00069">
    <property type="entry name" value="ALDKETRDTASE"/>
</dbReference>
<dbReference type="EMBL" id="BTFZ01000011">
    <property type="protein sequence ID" value="GMM37069.1"/>
    <property type="molecule type" value="Genomic_DNA"/>
</dbReference>
<dbReference type="Gene3D" id="3.20.20.100">
    <property type="entry name" value="NADP-dependent oxidoreductase domain"/>
    <property type="match status" value="1"/>
</dbReference>
<dbReference type="InterPro" id="IPR020471">
    <property type="entry name" value="AKR"/>
</dbReference>
<keyword evidence="4" id="KW-1185">Reference proteome</keyword>
<dbReference type="GeneID" id="90075044"/>
<dbReference type="SUPFAM" id="SSF51430">
    <property type="entry name" value="NAD(P)-linked oxidoreductase"/>
    <property type="match status" value="1"/>
</dbReference>
<comment type="caution">
    <text evidence="3">The sequence shown here is derived from an EMBL/GenBank/DDBJ whole genome shotgun (WGS) entry which is preliminary data.</text>
</comment>
<dbReference type="InterPro" id="IPR023210">
    <property type="entry name" value="NADP_OxRdtase_dom"/>
</dbReference>
<gene>
    <name evidence="3" type="ORF">DASC09_043940</name>
</gene>
<evidence type="ECO:0000313" key="4">
    <source>
        <dbReference type="Proteomes" id="UP001360560"/>
    </source>
</evidence>
<evidence type="ECO:0000313" key="3">
    <source>
        <dbReference type="EMBL" id="GMM37069.1"/>
    </source>
</evidence>
<evidence type="ECO:0000256" key="1">
    <source>
        <dbReference type="ARBA" id="ARBA00023002"/>
    </source>
</evidence>
<dbReference type="Pfam" id="PF00248">
    <property type="entry name" value="Aldo_ket_red"/>
    <property type="match status" value="1"/>
</dbReference>